<dbReference type="Pfam" id="PF10502">
    <property type="entry name" value="Peptidase_S26"/>
    <property type="match status" value="1"/>
</dbReference>
<evidence type="ECO:0000313" key="10">
    <source>
        <dbReference type="EMBL" id="RFA27512.1"/>
    </source>
</evidence>
<gene>
    <name evidence="10" type="ORF">B7R25_07215</name>
</gene>
<dbReference type="GO" id="GO:0009003">
    <property type="term" value="F:signal peptidase activity"/>
    <property type="evidence" value="ECO:0007669"/>
    <property type="project" value="UniProtKB-EC"/>
</dbReference>
<evidence type="ECO:0000256" key="5">
    <source>
        <dbReference type="ARBA" id="ARBA00022670"/>
    </source>
</evidence>
<keyword evidence="8" id="KW-0812">Transmembrane</keyword>
<keyword evidence="5 8" id="KW-0645">Protease</keyword>
<comment type="caution">
    <text evidence="10">The sequence shown here is derived from an EMBL/GenBank/DDBJ whole genome shotgun (WGS) entry which is preliminary data.</text>
</comment>
<evidence type="ECO:0000313" key="11">
    <source>
        <dbReference type="Proteomes" id="UP000257080"/>
    </source>
</evidence>
<keyword evidence="8" id="KW-1133">Transmembrane helix</keyword>
<accession>A0A3E0WE10</accession>
<dbReference type="GO" id="GO:0006465">
    <property type="term" value="P:signal peptide processing"/>
    <property type="evidence" value="ECO:0007669"/>
    <property type="project" value="InterPro"/>
</dbReference>
<dbReference type="PANTHER" id="PTHR43390:SF1">
    <property type="entry name" value="CHLOROPLAST PROCESSING PEPTIDASE"/>
    <property type="match status" value="1"/>
</dbReference>
<dbReference type="InterPro" id="IPR019756">
    <property type="entry name" value="Pept_S26A_signal_pept_1_Ser-AS"/>
</dbReference>
<dbReference type="PANTHER" id="PTHR43390">
    <property type="entry name" value="SIGNAL PEPTIDASE I"/>
    <property type="match status" value="1"/>
</dbReference>
<dbReference type="NCBIfam" id="TIGR02227">
    <property type="entry name" value="sigpep_I_bact"/>
    <property type="match status" value="1"/>
</dbReference>
<dbReference type="PRINTS" id="PR00727">
    <property type="entry name" value="LEADERPTASE"/>
</dbReference>
<feature type="domain" description="Peptidase S26" evidence="9">
    <location>
        <begin position="20"/>
        <end position="211"/>
    </location>
</feature>
<dbReference type="InterPro" id="IPR019758">
    <property type="entry name" value="Pept_S26A_signal_pept_1_CS"/>
</dbReference>
<evidence type="ECO:0000256" key="8">
    <source>
        <dbReference type="RuleBase" id="RU362042"/>
    </source>
</evidence>
<dbReference type="AlphaFoldDB" id="A0A3E0WE10"/>
<reference evidence="10 11" key="1">
    <citation type="submission" date="2017-04" db="EMBL/GenBank/DDBJ databases">
        <title>Comparative genome analysis of Subtercola boreus.</title>
        <authorList>
            <person name="Cho Y.-J."/>
            <person name="Cho A."/>
            <person name="Kim O.-S."/>
            <person name="Lee J.-I."/>
        </authorList>
    </citation>
    <scope>NUCLEOTIDE SEQUENCE [LARGE SCALE GENOMIC DNA]</scope>
    <source>
        <strain evidence="10 11">P28004</strain>
    </source>
</reference>
<dbReference type="Proteomes" id="UP000257080">
    <property type="component" value="Unassembled WGS sequence"/>
</dbReference>
<keyword evidence="8" id="KW-0472">Membrane</keyword>
<feature type="active site" evidence="7">
    <location>
        <position position="122"/>
    </location>
</feature>
<comment type="similarity">
    <text evidence="3 8">Belongs to the peptidase S26 family.</text>
</comment>
<sequence length="236" mass="25528">MQRRLARQRRPRSRWQFARDVLVILLIAIVASTLIRTFLVRSFFIPSASMASTLVDGDRVLVNELEPSLIPLQRGDVIVFSDPGGWLTATTPETQPPLVAAVNGMLDLTGISPTDSNDHLIKRVIGLPGDRVVCCNAEGQTTVNDVVLDEPYLHDPLATTLAVPFSVTVPAGSLWVEGDNRGNSKDSRLNLDTPGGGFVPIADVVGRALVTTYPITRWTYLDNYPGVFAGVPDAPG</sequence>
<dbReference type="PROSITE" id="PS00761">
    <property type="entry name" value="SPASE_I_3"/>
    <property type="match status" value="1"/>
</dbReference>
<dbReference type="GO" id="GO:0004252">
    <property type="term" value="F:serine-type endopeptidase activity"/>
    <property type="evidence" value="ECO:0007669"/>
    <property type="project" value="InterPro"/>
</dbReference>
<dbReference type="Gene3D" id="2.10.109.10">
    <property type="entry name" value="Umud Fragment, subunit A"/>
    <property type="match status" value="1"/>
</dbReference>
<keyword evidence="6 8" id="KW-0378">Hydrolase</keyword>
<organism evidence="10 11">
    <name type="scientific">Subtercola boreus</name>
    <dbReference type="NCBI Taxonomy" id="120213"/>
    <lineage>
        <taxon>Bacteria</taxon>
        <taxon>Bacillati</taxon>
        <taxon>Actinomycetota</taxon>
        <taxon>Actinomycetes</taxon>
        <taxon>Micrococcales</taxon>
        <taxon>Microbacteriaceae</taxon>
        <taxon>Subtercola</taxon>
    </lineage>
</organism>
<comment type="catalytic activity">
    <reaction evidence="1 8">
        <text>Cleavage of hydrophobic, N-terminal signal or leader sequences from secreted and periplasmic proteins.</text>
        <dbReference type="EC" id="3.4.21.89"/>
    </reaction>
</comment>
<evidence type="ECO:0000256" key="7">
    <source>
        <dbReference type="PIRSR" id="PIRSR600223-1"/>
    </source>
</evidence>
<dbReference type="InterPro" id="IPR000223">
    <property type="entry name" value="Pept_S26A_signal_pept_1"/>
</dbReference>
<dbReference type="EC" id="3.4.21.89" evidence="4 8"/>
<feature type="active site" evidence="7">
    <location>
        <position position="49"/>
    </location>
</feature>
<evidence type="ECO:0000256" key="6">
    <source>
        <dbReference type="ARBA" id="ARBA00022801"/>
    </source>
</evidence>
<dbReference type="SUPFAM" id="SSF51306">
    <property type="entry name" value="LexA/Signal peptidase"/>
    <property type="match status" value="1"/>
</dbReference>
<name>A0A3E0WE10_9MICO</name>
<evidence type="ECO:0000256" key="3">
    <source>
        <dbReference type="ARBA" id="ARBA00009370"/>
    </source>
</evidence>
<dbReference type="RefSeq" id="WP_116418273.1">
    <property type="nucleotide sequence ID" value="NZ_NBXC01000014.1"/>
</dbReference>
<evidence type="ECO:0000256" key="4">
    <source>
        <dbReference type="ARBA" id="ARBA00013208"/>
    </source>
</evidence>
<proteinExistence type="inferred from homology"/>
<evidence type="ECO:0000256" key="2">
    <source>
        <dbReference type="ARBA" id="ARBA00004401"/>
    </source>
</evidence>
<protein>
    <recommendedName>
        <fullName evidence="4 8">Signal peptidase I</fullName>
        <ecNumber evidence="4 8">3.4.21.89</ecNumber>
    </recommendedName>
</protein>
<dbReference type="EMBL" id="NBXE01000019">
    <property type="protein sequence ID" value="RFA27512.1"/>
    <property type="molecule type" value="Genomic_DNA"/>
</dbReference>
<evidence type="ECO:0000259" key="9">
    <source>
        <dbReference type="Pfam" id="PF10502"/>
    </source>
</evidence>
<comment type="subcellular location">
    <subcellularLocation>
        <location evidence="2">Cell membrane</location>
        <topology evidence="2">Single-pass type II membrane protein</topology>
    </subcellularLocation>
    <subcellularLocation>
        <location evidence="8">Membrane</location>
        <topology evidence="8">Single-pass type II membrane protein</topology>
    </subcellularLocation>
</comment>
<dbReference type="GO" id="GO:0005886">
    <property type="term" value="C:plasma membrane"/>
    <property type="evidence" value="ECO:0007669"/>
    <property type="project" value="UniProtKB-SubCell"/>
</dbReference>
<dbReference type="InterPro" id="IPR036286">
    <property type="entry name" value="LexA/Signal_pep-like_sf"/>
</dbReference>
<evidence type="ECO:0000256" key="1">
    <source>
        <dbReference type="ARBA" id="ARBA00000677"/>
    </source>
</evidence>
<dbReference type="CDD" id="cd06530">
    <property type="entry name" value="S26_SPase_I"/>
    <property type="match status" value="1"/>
</dbReference>
<dbReference type="PROSITE" id="PS00501">
    <property type="entry name" value="SPASE_I_1"/>
    <property type="match status" value="1"/>
</dbReference>
<feature type="transmembrane region" description="Helical" evidence="8">
    <location>
        <begin position="21"/>
        <end position="44"/>
    </location>
</feature>
<dbReference type="InterPro" id="IPR019533">
    <property type="entry name" value="Peptidase_S26"/>
</dbReference>
<dbReference type="OrthoDB" id="9815782at2"/>